<accession>A0A1H6J7U2</accession>
<feature type="transmembrane region" description="Helical" evidence="5">
    <location>
        <begin position="317"/>
        <end position="340"/>
    </location>
</feature>
<keyword evidence="3 5" id="KW-1133">Transmembrane helix</keyword>
<organism evidence="8 9">
    <name type="scientific">Rheinheimera pacifica</name>
    <dbReference type="NCBI Taxonomy" id="173990"/>
    <lineage>
        <taxon>Bacteria</taxon>
        <taxon>Pseudomonadati</taxon>
        <taxon>Pseudomonadota</taxon>
        <taxon>Gammaproteobacteria</taxon>
        <taxon>Chromatiales</taxon>
        <taxon>Chromatiaceae</taxon>
        <taxon>Rheinheimera</taxon>
    </lineage>
</organism>
<dbReference type="PANTHER" id="PTHR42727">
    <property type="entry name" value="PHOSPHATE TRANSPORT SYSTEM PERMEASE PROTEIN"/>
    <property type="match status" value="1"/>
</dbReference>
<dbReference type="InterPro" id="IPR035906">
    <property type="entry name" value="MetI-like_sf"/>
</dbReference>
<keyword evidence="5" id="KW-0813">Transport</keyword>
<sequence>MSNISLIVLLLALMAIAYQVGMVRSRKVATINPGVRMHSRPQHYGMMVGLWAVLPAFFVLLIWAWFAPGVINTMVQASLPAEFATLDGNGMRIVMRRISNLAANFGIVADAADWELVAAEYMKQLQHSSTMLLTALMATLASAGLVISFYKIQPQLRARHQVERVVKVLLVLCSTVAVLTTVGIVLSMVGETMKFFSFIKPSDFFFGTTWNPRFSTTGVGEGSLTGSQGSFGLLPLLSGTMLVAFIALVVAIPLGLMVAIYLSEYAPAKFRATAKPVIEVLAGIPTIVYGFFALVTVGPFLTDFGAMLGLTIRATSALTAGVVMGIMIIPFISSLTDDIITQVPKTMRDGSLGLGATKSETILKVVLPAALPGIVGAVLLAASRAIGETMIVVLAAGNSPALTANPFEAVSTVTVTIVNQLTGDNDFASPQSLVAFALGLTLFVITLLLNVMALVIVRKYREQYE</sequence>
<feature type="transmembrane region" description="Helical" evidence="5">
    <location>
        <begin position="361"/>
        <end position="382"/>
    </location>
</feature>
<dbReference type="Pfam" id="PF00528">
    <property type="entry name" value="BPD_transp_1"/>
    <property type="match status" value="1"/>
</dbReference>
<feature type="transmembrane region" description="Helical" evidence="5">
    <location>
        <begin position="131"/>
        <end position="152"/>
    </location>
</feature>
<name>A0A1H6J7U2_9GAMM</name>
<comment type="subcellular location">
    <subcellularLocation>
        <location evidence="6">Cell inner membrane</location>
        <topology evidence="6">Multi-pass membrane protein</topology>
    </subcellularLocation>
    <subcellularLocation>
        <location evidence="1 5">Cell membrane</location>
        <topology evidence="1 5">Multi-pass membrane protein</topology>
    </subcellularLocation>
</comment>
<dbReference type="InterPro" id="IPR011864">
    <property type="entry name" value="Phosphate_PstC"/>
</dbReference>
<evidence type="ECO:0000313" key="8">
    <source>
        <dbReference type="EMBL" id="SEH58101.1"/>
    </source>
</evidence>
<protein>
    <recommendedName>
        <fullName evidence="6">Phosphate transport system permease protein</fullName>
    </recommendedName>
</protein>
<dbReference type="PROSITE" id="PS50928">
    <property type="entry name" value="ABC_TM1"/>
    <property type="match status" value="1"/>
</dbReference>
<dbReference type="RefSeq" id="WP_092789441.1">
    <property type="nucleotide sequence ID" value="NZ_FNXF01000001.1"/>
</dbReference>
<comment type="similarity">
    <text evidence="6">Belongs to the binding-protein-dependent transport system permease family. CysTW subfamily.</text>
</comment>
<comment type="function">
    <text evidence="6">Part of the binding-protein-dependent transport system for phosphate; probably responsible for the translocation of the substrate across the membrane.</text>
</comment>
<dbReference type="SUPFAM" id="SSF161098">
    <property type="entry name" value="MetI-like"/>
    <property type="match status" value="1"/>
</dbReference>
<evidence type="ECO:0000256" key="3">
    <source>
        <dbReference type="ARBA" id="ARBA00022989"/>
    </source>
</evidence>
<dbReference type="EMBL" id="FNXF01000001">
    <property type="protein sequence ID" value="SEH58101.1"/>
    <property type="molecule type" value="Genomic_DNA"/>
</dbReference>
<evidence type="ECO:0000256" key="2">
    <source>
        <dbReference type="ARBA" id="ARBA00022692"/>
    </source>
</evidence>
<dbReference type="NCBIfam" id="TIGR02138">
    <property type="entry name" value="phosphate_pstC"/>
    <property type="match status" value="1"/>
</dbReference>
<dbReference type="Proteomes" id="UP000199371">
    <property type="component" value="Unassembled WGS sequence"/>
</dbReference>
<dbReference type="GO" id="GO:0005315">
    <property type="term" value="F:phosphate transmembrane transporter activity"/>
    <property type="evidence" value="ECO:0007669"/>
    <property type="project" value="InterPro"/>
</dbReference>
<keyword evidence="6" id="KW-0592">Phosphate transport</keyword>
<dbReference type="GO" id="GO:0006817">
    <property type="term" value="P:phosphate ion transport"/>
    <property type="evidence" value="ECO:0007669"/>
    <property type="project" value="UniProtKB-KW"/>
</dbReference>
<keyword evidence="9" id="KW-1185">Reference proteome</keyword>
<feature type="transmembrane region" description="Helical" evidence="5">
    <location>
        <begin position="277"/>
        <end position="297"/>
    </location>
</feature>
<proteinExistence type="inferred from homology"/>
<keyword evidence="4 5" id="KW-0472">Membrane</keyword>
<feature type="domain" description="ABC transmembrane type-1" evidence="7">
    <location>
        <begin position="237"/>
        <end position="453"/>
    </location>
</feature>
<dbReference type="InterPro" id="IPR000515">
    <property type="entry name" value="MetI-like"/>
</dbReference>
<feature type="transmembrane region" description="Helical" evidence="5">
    <location>
        <begin position="433"/>
        <end position="457"/>
    </location>
</feature>
<dbReference type="AlphaFoldDB" id="A0A1H6J7U2"/>
<dbReference type="CDD" id="cd06261">
    <property type="entry name" value="TM_PBP2"/>
    <property type="match status" value="1"/>
</dbReference>
<dbReference type="PANTHER" id="PTHR42727:SF1">
    <property type="entry name" value="PHOSPHATE TRANSPORT SYSTEM PERMEASE"/>
    <property type="match status" value="1"/>
</dbReference>
<dbReference type="Gene3D" id="1.10.3720.10">
    <property type="entry name" value="MetI-like"/>
    <property type="match status" value="1"/>
</dbReference>
<evidence type="ECO:0000256" key="4">
    <source>
        <dbReference type="ARBA" id="ARBA00023136"/>
    </source>
</evidence>
<feature type="transmembrane region" description="Helical" evidence="5">
    <location>
        <begin position="241"/>
        <end position="265"/>
    </location>
</feature>
<dbReference type="InterPro" id="IPR022182">
    <property type="entry name" value="PstC_N"/>
</dbReference>
<evidence type="ECO:0000313" key="9">
    <source>
        <dbReference type="Proteomes" id="UP000199371"/>
    </source>
</evidence>
<feature type="transmembrane region" description="Helical" evidence="5">
    <location>
        <begin position="164"/>
        <end position="189"/>
    </location>
</feature>
<dbReference type="OrthoDB" id="9785113at2"/>
<feature type="transmembrane region" description="Helical" evidence="5">
    <location>
        <begin position="44"/>
        <end position="66"/>
    </location>
</feature>
<dbReference type="Pfam" id="PF12501">
    <property type="entry name" value="DUF3708"/>
    <property type="match status" value="1"/>
</dbReference>
<keyword evidence="2 5" id="KW-0812">Transmembrane</keyword>
<comment type="caution">
    <text evidence="6">Lacks conserved residue(s) required for the propagation of feature annotation.</text>
</comment>
<keyword evidence="6" id="KW-0997">Cell inner membrane</keyword>
<evidence type="ECO:0000256" key="1">
    <source>
        <dbReference type="ARBA" id="ARBA00004651"/>
    </source>
</evidence>
<dbReference type="STRING" id="173990.SAMN05660691_00302"/>
<evidence type="ECO:0000256" key="5">
    <source>
        <dbReference type="RuleBase" id="RU363032"/>
    </source>
</evidence>
<keyword evidence="6" id="KW-1003">Cell membrane</keyword>
<feature type="transmembrane region" description="Helical" evidence="5">
    <location>
        <begin position="6"/>
        <end position="23"/>
    </location>
</feature>
<gene>
    <name evidence="8" type="ORF">SAMN05660691_00302</name>
</gene>
<evidence type="ECO:0000259" key="7">
    <source>
        <dbReference type="PROSITE" id="PS50928"/>
    </source>
</evidence>
<dbReference type="GO" id="GO:0005886">
    <property type="term" value="C:plasma membrane"/>
    <property type="evidence" value="ECO:0007669"/>
    <property type="project" value="UniProtKB-SubCell"/>
</dbReference>
<evidence type="ECO:0000256" key="6">
    <source>
        <dbReference type="RuleBase" id="RU363054"/>
    </source>
</evidence>
<reference evidence="9" key="1">
    <citation type="submission" date="2016-10" db="EMBL/GenBank/DDBJ databases">
        <authorList>
            <person name="Varghese N."/>
            <person name="Submissions S."/>
        </authorList>
    </citation>
    <scope>NUCLEOTIDE SEQUENCE [LARGE SCALE GENOMIC DNA]</scope>
    <source>
        <strain evidence="9">DSM 17616</strain>
    </source>
</reference>